<dbReference type="EnsemblMetazoa" id="CapteT24569">
    <property type="protein sequence ID" value="CapteP24569"/>
    <property type="gene ID" value="CapteG24569"/>
</dbReference>
<feature type="transmembrane region" description="Helical" evidence="12">
    <location>
        <begin position="6"/>
        <end position="26"/>
    </location>
</feature>
<evidence type="ECO:0000313" key="14">
    <source>
        <dbReference type="EMBL" id="ELT91809.1"/>
    </source>
</evidence>
<evidence type="ECO:0000256" key="7">
    <source>
        <dbReference type="ARBA" id="ARBA00023157"/>
    </source>
</evidence>
<dbReference type="STRING" id="283909.R7TDN5"/>
<dbReference type="Gene3D" id="1.20.1070.10">
    <property type="entry name" value="Rhodopsin 7-helix transmembrane proteins"/>
    <property type="match status" value="1"/>
</dbReference>
<keyword evidence="6 12" id="KW-0472">Membrane</keyword>
<evidence type="ECO:0000259" key="13">
    <source>
        <dbReference type="PROSITE" id="PS50262"/>
    </source>
</evidence>
<feature type="non-terminal residue" evidence="14">
    <location>
        <position position="1"/>
    </location>
</feature>
<dbReference type="SUPFAM" id="SSF81321">
    <property type="entry name" value="Family A G protein-coupled receptor-like"/>
    <property type="match status" value="1"/>
</dbReference>
<dbReference type="OrthoDB" id="5962705at2759"/>
<protein>
    <recommendedName>
        <fullName evidence="13">G-protein coupled receptors family 1 profile domain-containing protein</fullName>
    </recommendedName>
</protein>
<keyword evidence="4 12" id="KW-1133">Transmembrane helix</keyword>
<dbReference type="HOGENOM" id="CLU_009579_6_5_1"/>
<dbReference type="PROSITE" id="PS00237">
    <property type="entry name" value="G_PROTEIN_RECEP_F1_1"/>
    <property type="match status" value="1"/>
</dbReference>
<dbReference type="EMBL" id="AMQN01013603">
    <property type="status" value="NOT_ANNOTATED_CDS"/>
    <property type="molecule type" value="Genomic_DNA"/>
</dbReference>
<reference evidence="15" key="3">
    <citation type="submission" date="2015-06" db="UniProtKB">
        <authorList>
            <consortium name="EnsemblMetazoa"/>
        </authorList>
    </citation>
    <scope>IDENTIFICATION</scope>
</reference>
<dbReference type="OMA" id="LWENYPF"/>
<accession>R7TDN5</accession>
<dbReference type="PANTHER" id="PTHR24243:SF208">
    <property type="entry name" value="PYROKININ-1 RECEPTOR"/>
    <property type="match status" value="1"/>
</dbReference>
<proteinExistence type="inferred from homology"/>
<evidence type="ECO:0000256" key="12">
    <source>
        <dbReference type="SAM" id="Phobius"/>
    </source>
</evidence>
<comment type="subcellular location">
    <subcellularLocation>
        <location evidence="1">Cell membrane</location>
        <topology evidence="1">Multi-pass membrane protein</topology>
    </subcellularLocation>
</comment>
<gene>
    <name evidence="14" type="ORF">CAPTEDRAFT_24569</name>
</gene>
<reference evidence="14 16" key="2">
    <citation type="journal article" date="2013" name="Nature">
        <title>Insights into bilaterian evolution from three spiralian genomes.</title>
        <authorList>
            <person name="Simakov O."/>
            <person name="Marletaz F."/>
            <person name="Cho S.J."/>
            <person name="Edsinger-Gonzales E."/>
            <person name="Havlak P."/>
            <person name="Hellsten U."/>
            <person name="Kuo D.H."/>
            <person name="Larsson T."/>
            <person name="Lv J."/>
            <person name="Arendt D."/>
            <person name="Savage R."/>
            <person name="Osoegawa K."/>
            <person name="de Jong P."/>
            <person name="Grimwood J."/>
            <person name="Chapman J.A."/>
            <person name="Shapiro H."/>
            <person name="Aerts A."/>
            <person name="Otillar R.P."/>
            <person name="Terry A.Y."/>
            <person name="Boore J.L."/>
            <person name="Grigoriev I.V."/>
            <person name="Lindberg D.R."/>
            <person name="Seaver E.C."/>
            <person name="Weisblat D.A."/>
            <person name="Putnam N.H."/>
            <person name="Rokhsar D.S."/>
        </authorList>
    </citation>
    <scope>NUCLEOTIDE SEQUENCE</scope>
    <source>
        <strain evidence="14 16">I ESC-2004</strain>
    </source>
</reference>
<dbReference type="PRINTS" id="PR00237">
    <property type="entry name" value="GPCRRHODOPSN"/>
</dbReference>
<dbReference type="PANTHER" id="PTHR24243">
    <property type="entry name" value="G-PROTEIN COUPLED RECEPTOR"/>
    <property type="match status" value="1"/>
</dbReference>
<keyword evidence="3 11" id="KW-0812">Transmembrane</keyword>
<keyword evidence="10 11" id="KW-0807">Transducer</keyword>
<dbReference type="InterPro" id="IPR000276">
    <property type="entry name" value="GPCR_Rhodpsn"/>
</dbReference>
<keyword evidence="8 11" id="KW-0675">Receptor</keyword>
<dbReference type="Pfam" id="PF00001">
    <property type="entry name" value="7tm_1"/>
    <property type="match status" value="1"/>
</dbReference>
<feature type="transmembrane region" description="Helical" evidence="12">
    <location>
        <begin position="118"/>
        <end position="138"/>
    </location>
</feature>
<evidence type="ECO:0000256" key="3">
    <source>
        <dbReference type="ARBA" id="ARBA00022692"/>
    </source>
</evidence>
<dbReference type="PRINTS" id="PR01565">
    <property type="entry name" value="NEUROMEDINUR"/>
</dbReference>
<dbReference type="EMBL" id="KB310334">
    <property type="protein sequence ID" value="ELT91809.1"/>
    <property type="molecule type" value="Genomic_DNA"/>
</dbReference>
<reference evidence="16" key="1">
    <citation type="submission" date="2012-12" db="EMBL/GenBank/DDBJ databases">
        <authorList>
            <person name="Hellsten U."/>
            <person name="Grimwood J."/>
            <person name="Chapman J.A."/>
            <person name="Shapiro H."/>
            <person name="Aerts A."/>
            <person name="Otillar R.P."/>
            <person name="Terry A.Y."/>
            <person name="Boore J.L."/>
            <person name="Simakov O."/>
            <person name="Marletaz F."/>
            <person name="Cho S.-J."/>
            <person name="Edsinger-Gonzales E."/>
            <person name="Havlak P."/>
            <person name="Kuo D.-H."/>
            <person name="Larsson T."/>
            <person name="Lv J."/>
            <person name="Arendt D."/>
            <person name="Savage R."/>
            <person name="Osoegawa K."/>
            <person name="de Jong P."/>
            <person name="Lindberg D.R."/>
            <person name="Seaver E.C."/>
            <person name="Weisblat D.A."/>
            <person name="Putnam N.H."/>
            <person name="Grigoriev I.V."/>
            <person name="Rokhsar D.S."/>
        </authorList>
    </citation>
    <scope>NUCLEOTIDE SEQUENCE</scope>
    <source>
        <strain evidence="16">I ESC-2004</strain>
    </source>
</reference>
<evidence type="ECO:0000256" key="9">
    <source>
        <dbReference type="ARBA" id="ARBA00023180"/>
    </source>
</evidence>
<keyword evidence="7" id="KW-1015">Disulfide bond</keyword>
<feature type="transmembrane region" description="Helical" evidence="12">
    <location>
        <begin position="213"/>
        <end position="234"/>
    </location>
</feature>
<feature type="transmembrane region" description="Helical" evidence="12">
    <location>
        <begin position="173"/>
        <end position="201"/>
    </location>
</feature>
<evidence type="ECO:0000313" key="16">
    <source>
        <dbReference type="Proteomes" id="UP000014760"/>
    </source>
</evidence>
<dbReference type="InterPro" id="IPR005390">
    <property type="entry name" value="NeuromedU_rcpt"/>
</dbReference>
<evidence type="ECO:0000256" key="5">
    <source>
        <dbReference type="ARBA" id="ARBA00023040"/>
    </source>
</evidence>
<dbReference type="Proteomes" id="UP000014760">
    <property type="component" value="Unassembled WGS sequence"/>
</dbReference>
<comment type="similarity">
    <text evidence="11">Belongs to the G-protein coupled receptor 1 family.</text>
</comment>
<evidence type="ECO:0000256" key="6">
    <source>
        <dbReference type="ARBA" id="ARBA00023136"/>
    </source>
</evidence>
<evidence type="ECO:0000256" key="11">
    <source>
        <dbReference type="RuleBase" id="RU000688"/>
    </source>
</evidence>
<dbReference type="FunCoup" id="R7TDN5">
    <property type="interactions" value="71"/>
</dbReference>
<keyword evidence="5 11" id="KW-0297">G-protein coupled receptor</keyword>
<dbReference type="GO" id="GO:0001607">
    <property type="term" value="F:neuromedin U receptor activity"/>
    <property type="evidence" value="ECO:0007669"/>
    <property type="project" value="InterPro"/>
</dbReference>
<keyword evidence="2" id="KW-1003">Cell membrane</keyword>
<evidence type="ECO:0000256" key="1">
    <source>
        <dbReference type="ARBA" id="ARBA00004651"/>
    </source>
</evidence>
<keyword evidence="16" id="KW-1185">Reference proteome</keyword>
<feature type="transmembrane region" description="Helical" evidence="12">
    <location>
        <begin position="79"/>
        <end position="97"/>
    </location>
</feature>
<organism evidence="14">
    <name type="scientific">Capitella teleta</name>
    <name type="common">Polychaete worm</name>
    <dbReference type="NCBI Taxonomy" id="283909"/>
    <lineage>
        <taxon>Eukaryota</taxon>
        <taxon>Metazoa</taxon>
        <taxon>Spiralia</taxon>
        <taxon>Lophotrochozoa</taxon>
        <taxon>Annelida</taxon>
        <taxon>Polychaeta</taxon>
        <taxon>Sedentaria</taxon>
        <taxon>Scolecida</taxon>
        <taxon>Capitellidae</taxon>
        <taxon>Capitella</taxon>
    </lineage>
</organism>
<sequence length="289" mass="32783">IVLTLAYSIIFFTGTVGNAFTCFVIVKNSYMHTATNYYLFSLAILDVLTLVLGLPPELYAIWEAYPWRFGEPYCLLKTFLPEMTSSASILTITAFTVERYFAICHPIRPQTMSSLSRAIKIIIAIWISACLAALPYPIHTRAYYYLDDPATKEPIADSYICGTPVDWMPMMTYVFQVSTFLLFVLPMCITTGLYVVIGLTLRKSTTQSQSQRAPLKMLVAVVVAFFVCWAPFYAQRLMTVYIKDDQWTATLLEVQSLLSYTSSILYFVSLTVNPILYNLMSKKCRQASK</sequence>
<feature type="transmembrane region" description="Helical" evidence="12">
    <location>
        <begin position="257"/>
        <end position="279"/>
    </location>
</feature>
<name>R7TDN5_CAPTE</name>
<evidence type="ECO:0000256" key="10">
    <source>
        <dbReference type="ARBA" id="ARBA00023224"/>
    </source>
</evidence>
<evidence type="ECO:0000256" key="8">
    <source>
        <dbReference type="ARBA" id="ARBA00023170"/>
    </source>
</evidence>
<dbReference type="AlphaFoldDB" id="R7TDN5"/>
<evidence type="ECO:0000313" key="15">
    <source>
        <dbReference type="EnsemblMetazoa" id="CapteP24569"/>
    </source>
</evidence>
<dbReference type="InterPro" id="IPR017452">
    <property type="entry name" value="GPCR_Rhodpsn_7TM"/>
</dbReference>
<keyword evidence="9" id="KW-0325">Glycoprotein</keyword>
<feature type="non-terminal residue" evidence="14">
    <location>
        <position position="289"/>
    </location>
</feature>
<dbReference type="GO" id="GO:0005886">
    <property type="term" value="C:plasma membrane"/>
    <property type="evidence" value="ECO:0007669"/>
    <property type="project" value="UniProtKB-SubCell"/>
</dbReference>
<feature type="domain" description="G-protein coupled receptors family 1 profile" evidence="13">
    <location>
        <begin position="17"/>
        <end position="277"/>
    </location>
</feature>
<feature type="transmembrane region" description="Helical" evidence="12">
    <location>
        <begin position="38"/>
        <end position="59"/>
    </location>
</feature>
<dbReference type="PROSITE" id="PS50262">
    <property type="entry name" value="G_PROTEIN_RECEP_F1_2"/>
    <property type="match status" value="1"/>
</dbReference>
<evidence type="ECO:0000256" key="4">
    <source>
        <dbReference type="ARBA" id="ARBA00022989"/>
    </source>
</evidence>
<evidence type="ECO:0000256" key="2">
    <source>
        <dbReference type="ARBA" id="ARBA00022475"/>
    </source>
</evidence>